<dbReference type="PROSITE" id="PS50005">
    <property type="entry name" value="TPR"/>
    <property type="match status" value="1"/>
</dbReference>
<protein>
    <submittedName>
        <fullName evidence="5">Uncharacterized protein</fullName>
    </submittedName>
</protein>
<dbReference type="SUPFAM" id="SSF48452">
    <property type="entry name" value="TPR-like"/>
    <property type="match status" value="1"/>
</dbReference>
<sequence>MASTDHPSPAAGNASSTTPGGHQLSVDERIAKAAELKAEGNARFAADDLDAALKAWHHALLYSAGINSFSTLYGSRSTDEQNRKAEEITRAVWNNMAACYLRREQWDKAVLVTTKVLNSDPKNLKALYRRTQAHLALGSTQNAAKDLDVALDKSPNDPAVRKLAEELVKLVEKNEAEQSAATTEATIAEIVDDGPP</sequence>
<keyword evidence="2 3" id="KW-0802">TPR repeat</keyword>
<keyword evidence="1" id="KW-0677">Repeat</keyword>
<dbReference type="Proteomes" id="UP000053664">
    <property type="component" value="Unassembled WGS sequence"/>
</dbReference>
<evidence type="ECO:0000313" key="6">
    <source>
        <dbReference type="Proteomes" id="UP000053664"/>
    </source>
</evidence>
<dbReference type="HOGENOM" id="CLU_1422416_0_0_1"/>
<reference evidence="5 6" key="1">
    <citation type="journal article" date="2013" name="Plant Cell">
        <title>The transition from a phytopathogenic smut ancestor to an anamorphic biocontrol agent deciphered by comparative whole-genome analysis.</title>
        <authorList>
            <person name="Lefebvre F."/>
            <person name="Joly D.L."/>
            <person name="Labbe C."/>
            <person name="Teichmann B."/>
            <person name="Linning R."/>
            <person name="Belzile F."/>
            <person name="Bakkeren G."/>
            <person name="Belanger R.R."/>
        </authorList>
    </citation>
    <scope>NUCLEOTIDE SEQUENCE [LARGE SCALE GENOMIC DNA]</scope>
    <source>
        <strain evidence="5 6">PF-1</strain>
    </source>
</reference>
<dbReference type="AlphaFoldDB" id="A0A061H1E4"/>
<evidence type="ECO:0000256" key="1">
    <source>
        <dbReference type="ARBA" id="ARBA00022737"/>
    </source>
</evidence>
<accession>A0A061H1E4</accession>
<dbReference type="PANTHER" id="PTHR11242:SF0">
    <property type="entry name" value="TPR_REGION DOMAIN-CONTAINING PROTEIN"/>
    <property type="match status" value="1"/>
</dbReference>
<gene>
    <name evidence="5" type="ORF">PFL1_06331</name>
</gene>
<feature type="repeat" description="TPR" evidence="3">
    <location>
        <begin position="90"/>
        <end position="123"/>
    </location>
</feature>
<dbReference type="SMART" id="SM00028">
    <property type="entry name" value="TPR"/>
    <property type="match status" value="3"/>
</dbReference>
<dbReference type="RefSeq" id="XP_007882063.1">
    <property type="nucleotide sequence ID" value="XM_007883872.1"/>
</dbReference>
<dbReference type="EMBL" id="KE361647">
    <property type="protein sequence ID" value="EPQ26123.1"/>
    <property type="molecule type" value="Genomic_DNA"/>
</dbReference>
<feature type="region of interest" description="Disordered" evidence="4">
    <location>
        <begin position="1"/>
        <end position="23"/>
    </location>
</feature>
<dbReference type="OrthoDB" id="433738at2759"/>
<dbReference type="PANTHER" id="PTHR11242">
    <property type="entry name" value="ARYL HYDROCARBON RECEPTOR INTERACTING PROTEIN RELATED"/>
    <property type="match status" value="1"/>
</dbReference>
<dbReference type="GeneID" id="19320409"/>
<evidence type="ECO:0000256" key="3">
    <source>
        <dbReference type="PROSITE-ProRule" id="PRU00339"/>
    </source>
</evidence>
<evidence type="ECO:0000256" key="4">
    <source>
        <dbReference type="SAM" id="MobiDB-lite"/>
    </source>
</evidence>
<organism evidence="5 6">
    <name type="scientific">Pseudozyma flocculosa PF-1</name>
    <dbReference type="NCBI Taxonomy" id="1277687"/>
    <lineage>
        <taxon>Eukaryota</taxon>
        <taxon>Fungi</taxon>
        <taxon>Dikarya</taxon>
        <taxon>Basidiomycota</taxon>
        <taxon>Ustilaginomycotina</taxon>
        <taxon>Ustilaginomycetes</taxon>
        <taxon>Ustilaginales</taxon>
        <taxon>Ustilaginaceae</taxon>
        <taxon>Pseudozyma</taxon>
    </lineage>
</organism>
<evidence type="ECO:0000256" key="2">
    <source>
        <dbReference type="ARBA" id="ARBA00022803"/>
    </source>
</evidence>
<proteinExistence type="predicted"/>
<dbReference type="InterPro" id="IPR019734">
    <property type="entry name" value="TPR_rpt"/>
</dbReference>
<dbReference type="InterPro" id="IPR039663">
    <property type="entry name" value="AIP/AIPL1/TTC9"/>
</dbReference>
<evidence type="ECO:0000313" key="5">
    <source>
        <dbReference type="EMBL" id="EPQ26123.1"/>
    </source>
</evidence>
<dbReference type="InterPro" id="IPR011990">
    <property type="entry name" value="TPR-like_helical_dom_sf"/>
</dbReference>
<name>A0A061H1E4_9BASI</name>
<dbReference type="eggNOG" id="KOG0543">
    <property type="taxonomic scope" value="Eukaryota"/>
</dbReference>
<dbReference type="Gene3D" id="1.25.40.10">
    <property type="entry name" value="Tetratricopeptide repeat domain"/>
    <property type="match status" value="1"/>
</dbReference>
<dbReference type="KEGG" id="pfp:PFL1_06331"/>